<protein>
    <submittedName>
        <fullName evidence="2">Uncharacterized protein</fullName>
    </submittedName>
</protein>
<evidence type="ECO:0000313" key="2">
    <source>
        <dbReference type="EMBL" id="RIB00411.1"/>
    </source>
</evidence>
<sequence>KYLREALWAINITVNELGYSPFWLVYGCDAVTSIELTIESYQIIVAKRKWTTDELIEFRMMQMKNFEFHDRYADKHKKPIEVRDHVSLLEDDSVSLVFLDPQYELVYDSTLDNSPRKFDYRWNGPYVVKRIGNHGQCYLAEMDGSELREPFTRNRVKRLETRMRKEQEQIGRGSYFKNEDQEDLAPVTAIIGSWTRIGPRSMWYEERLEE</sequence>
<dbReference type="EMBL" id="QKWP01004273">
    <property type="protein sequence ID" value="RIB00411.1"/>
    <property type="molecule type" value="Genomic_DNA"/>
</dbReference>
<evidence type="ECO:0000313" key="1">
    <source>
        <dbReference type="EMBL" id="RIB00406.1"/>
    </source>
</evidence>
<dbReference type="AlphaFoldDB" id="A0A397TSK9"/>
<reference evidence="2 3" key="1">
    <citation type="submission" date="2018-06" db="EMBL/GenBank/DDBJ databases">
        <title>Comparative genomics reveals the genomic features of Rhizophagus irregularis, R. cerebriforme, R. diaphanum and Gigaspora rosea, and their symbiotic lifestyle signature.</title>
        <authorList>
            <person name="Morin E."/>
            <person name="San Clemente H."/>
            <person name="Chen E.C.H."/>
            <person name="De La Providencia I."/>
            <person name="Hainaut M."/>
            <person name="Kuo A."/>
            <person name="Kohler A."/>
            <person name="Murat C."/>
            <person name="Tang N."/>
            <person name="Roy S."/>
            <person name="Loubradou J."/>
            <person name="Henrissat B."/>
            <person name="Grigoriev I.V."/>
            <person name="Corradi N."/>
            <person name="Roux C."/>
            <person name="Martin F.M."/>
        </authorList>
    </citation>
    <scope>NUCLEOTIDE SEQUENCE [LARGE SCALE GENOMIC DNA]</scope>
    <source>
        <strain evidence="2 3">DAOM 194757</strain>
    </source>
</reference>
<gene>
    <name evidence="2" type="ORF">C2G38_1994333</name>
    <name evidence="1" type="ORF">C2G38_1994353</name>
</gene>
<proteinExistence type="predicted"/>
<dbReference type="Proteomes" id="UP000266673">
    <property type="component" value="Unassembled WGS sequence"/>
</dbReference>
<accession>A0A397TSK9</accession>
<organism evidence="2 3">
    <name type="scientific">Gigaspora rosea</name>
    <dbReference type="NCBI Taxonomy" id="44941"/>
    <lineage>
        <taxon>Eukaryota</taxon>
        <taxon>Fungi</taxon>
        <taxon>Fungi incertae sedis</taxon>
        <taxon>Mucoromycota</taxon>
        <taxon>Glomeromycotina</taxon>
        <taxon>Glomeromycetes</taxon>
        <taxon>Diversisporales</taxon>
        <taxon>Gigasporaceae</taxon>
        <taxon>Gigaspora</taxon>
    </lineage>
</organism>
<feature type="non-terminal residue" evidence="2">
    <location>
        <position position="1"/>
    </location>
</feature>
<comment type="caution">
    <text evidence="2">The sequence shown here is derived from an EMBL/GenBank/DDBJ whole genome shotgun (WGS) entry which is preliminary data.</text>
</comment>
<keyword evidence="3" id="KW-1185">Reference proteome</keyword>
<dbReference type="EMBL" id="QKWP01004279">
    <property type="protein sequence ID" value="RIB00406.1"/>
    <property type="molecule type" value="Genomic_DNA"/>
</dbReference>
<dbReference type="STRING" id="44941.A0A397TSK9"/>
<evidence type="ECO:0000313" key="3">
    <source>
        <dbReference type="Proteomes" id="UP000266673"/>
    </source>
</evidence>
<name>A0A397TSK9_9GLOM</name>
<dbReference type="OrthoDB" id="2732387at2759"/>